<name>A0ABU4GJW3_9CLOT</name>
<evidence type="ECO:0000313" key="1">
    <source>
        <dbReference type="EMBL" id="MDW2797899.1"/>
    </source>
</evidence>
<comment type="caution">
    <text evidence="1">The sequence shown here is derived from an EMBL/GenBank/DDBJ whole genome shotgun (WGS) entry which is preliminary data.</text>
</comment>
<protein>
    <submittedName>
        <fullName evidence="1">IS66 family insertion sequence element accessory protein TnpB</fullName>
    </submittedName>
</protein>
<organism evidence="1 2">
    <name type="scientific">Clostridium boliviensis</name>
    <dbReference type="NCBI Taxonomy" id="318465"/>
    <lineage>
        <taxon>Bacteria</taxon>
        <taxon>Bacillati</taxon>
        <taxon>Bacillota</taxon>
        <taxon>Clostridia</taxon>
        <taxon>Eubacteriales</taxon>
        <taxon>Clostridiaceae</taxon>
        <taxon>Clostridium</taxon>
    </lineage>
</organism>
<gene>
    <name evidence="1" type="primary">tnpB</name>
    <name evidence="1" type="ORF">RZO55_09970</name>
</gene>
<sequence length="118" mass="13858">MLGELSGVAKIFIITGRTDMRRSIDGLMAIIRDTYEMDPYANALFLFCGRKKNTMKALHFDKDGFVLYLKRLDNGRFQWPKDASEVRPLTRQEFRWLMEGLSIEQPRAIRPIIQKKDF</sequence>
<dbReference type="PANTHER" id="PTHR36455:SF1">
    <property type="entry name" value="BLR8292 PROTEIN"/>
    <property type="match status" value="1"/>
</dbReference>
<proteinExistence type="predicted"/>
<keyword evidence="2" id="KW-1185">Reference proteome</keyword>
<dbReference type="EMBL" id="JAWONS010000138">
    <property type="protein sequence ID" value="MDW2797899.1"/>
    <property type="molecule type" value="Genomic_DNA"/>
</dbReference>
<dbReference type="InterPro" id="IPR008878">
    <property type="entry name" value="Transposase_IS66_Orf2"/>
</dbReference>
<evidence type="ECO:0000313" key="2">
    <source>
        <dbReference type="Proteomes" id="UP001276854"/>
    </source>
</evidence>
<accession>A0ABU4GJW3</accession>
<dbReference type="Pfam" id="PF05717">
    <property type="entry name" value="TnpB_IS66"/>
    <property type="match status" value="1"/>
</dbReference>
<dbReference type="PANTHER" id="PTHR36455">
    <property type="match status" value="1"/>
</dbReference>
<reference evidence="1 2" key="1">
    <citation type="submission" date="2023-10" db="EMBL/GenBank/DDBJ databases">
        <title>A novel Glycoside Hydrolase 43-Like Enzyme from Clostrdium boliviensis is an Endo-xylanase, and a Candidate for Xylooligosaccharides Production from Different Xylan Substrates.</title>
        <authorList>
            <person name="Alvarez M.T."/>
            <person name="Rocabado-Villegas L.R."/>
            <person name="Salas-Veizaga D.M."/>
            <person name="Linares-Pasten J.A."/>
            <person name="Gudmundsdottir E.E."/>
            <person name="Hreggvidsson G.O."/>
            <person name="Adlercreutz P."/>
            <person name="Nordberg Karlsson E."/>
        </authorList>
    </citation>
    <scope>NUCLEOTIDE SEQUENCE [LARGE SCALE GENOMIC DNA]</scope>
    <source>
        <strain evidence="1 2">E-1</strain>
    </source>
</reference>
<dbReference type="RefSeq" id="WP_318064149.1">
    <property type="nucleotide sequence ID" value="NZ_JAWONS010000138.1"/>
</dbReference>
<dbReference type="NCBIfam" id="NF033819">
    <property type="entry name" value="IS66_TnpB"/>
    <property type="match status" value="1"/>
</dbReference>
<dbReference type="Proteomes" id="UP001276854">
    <property type="component" value="Unassembled WGS sequence"/>
</dbReference>